<name>A0ACC0NNP8_RHOML</name>
<comment type="caution">
    <text evidence="1">The sequence shown here is derived from an EMBL/GenBank/DDBJ whole genome shotgun (WGS) entry which is preliminary data.</text>
</comment>
<proteinExistence type="predicted"/>
<accession>A0ACC0NNP8</accession>
<dbReference type="Proteomes" id="UP001062846">
    <property type="component" value="Chromosome 5"/>
</dbReference>
<gene>
    <name evidence="1" type="ORF">RHMOL_Rhmol05G0127100</name>
</gene>
<evidence type="ECO:0000313" key="1">
    <source>
        <dbReference type="EMBL" id="KAI8554830.1"/>
    </source>
</evidence>
<organism evidence="1 2">
    <name type="scientific">Rhododendron molle</name>
    <name type="common">Chinese azalea</name>
    <name type="synonym">Azalea mollis</name>
    <dbReference type="NCBI Taxonomy" id="49168"/>
    <lineage>
        <taxon>Eukaryota</taxon>
        <taxon>Viridiplantae</taxon>
        <taxon>Streptophyta</taxon>
        <taxon>Embryophyta</taxon>
        <taxon>Tracheophyta</taxon>
        <taxon>Spermatophyta</taxon>
        <taxon>Magnoliopsida</taxon>
        <taxon>eudicotyledons</taxon>
        <taxon>Gunneridae</taxon>
        <taxon>Pentapetalae</taxon>
        <taxon>asterids</taxon>
        <taxon>Ericales</taxon>
        <taxon>Ericaceae</taxon>
        <taxon>Ericoideae</taxon>
        <taxon>Rhodoreae</taxon>
        <taxon>Rhododendron</taxon>
    </lineage>
</organism>
<evidence type="ECO:0000313" key="2">
    <source>
        <dbReference type="Proteomes" id="UP001062846"/>
    </source>
</evidence>
<sequence length="225" mass="25003">MCTPNSSAKYKIQSLVKVLYRYRISATNLHREPLYRGGSNLPSKYINYAQYSSNIHDGLKSIPPNSGITSKAMADMAKEGMDKVHPSVPPPRKPIFPTSWAKWLFGYVLTLLLPFWKFKWGSLLLLEEKVEEVVEEVEIAAEVVEKVATTAEKVSAVVADKLPDNGQLKAAALVVEHISSVAATDAELAEDFIQKVEKLKHDLTDLGTMVEPVIDEIVSKEHGRN</sequence>
<keyword evidence="2" id="KW-1185">Reference proteome</keyword>
<protein>
    <submittedName>
        <fullName evidence="1">Uncharacterized protein</fullName>
    </submittedName>
</protein>
<reference evidence="1" key="1">
    <citation type="submission" date="2022-02" db="EMBL/GenBank/DDBJ databases">
        <title>Plant Genome Project.</title>
        <authorList>
            <person name="Zhang R.-G."/>
        </authorList>
    </citation>
    <scope>NUCLEOTIDE SEQUENCE</scope>
    <source>
        <strain evidence="1">AT1</strain>
    </source>
</reference>
<dbReference type="EMBL" id="CM046392">
    <property type="protein sequence ID" value="KAI8554830.1"/>
    <property type="molecule type" value="Genomic_DNA"/>
</dbReference>